<reference evidence="4" key="2">
    <citation type="journal article" date="2021" name="PeerJ">
        <title>Extensive microbial diversity within the chicken gut microbiome revealed by metagenomics and culture.</title>
        <authorList>
            <person name="Gilroy R."/>
            <person name="Ravi A."/>
            <person name="Getino M."/>
            <person name="Pursley I."/>
            <person name="Horton D.L."/>
            <person name="Alikhan N.F."/>
            <person name="Baker D."/>
            <person name="Gharbi K."/>
            <person name="Hall N."/>
            <person name="Watson M."/>
            <person name="Adriaenssens E.M."/>
            <person name="Foster-Nyarko E."/>
            <person name="Jarju S."/>
            <person name="Secka A."/>
            <person name="Antonio M."/>
            <person name="Oren A."/>
            <person name="Chaudhuri R.R."/>
            <person name="La Ragione R."/>
            <person name="Hildebrand F."/>
            <person name="Pallen M.J."/>
        </authorList>
    </citation>
    <scope>NUCLEOTIDE SEQUENCE</scope>
    <source>
        <strain evidence="4">ChiSjej1B19-7085</strain>
    </source>
</reference>
<reference evidence="4" key="1">
    <citation type="submission" date="2020-10" db="EMBL/GenBank/DDBJ databases">
        <authorList>
            <person name="Gilroy R."/>
        </authorList>
    </citation>
    <scope>NUCLEOTIDE SEQUENCE</scope>
    <source>
        <strain evidence="4">ChiSjej1B19-7085</strain>
    </source>
</reference>
<evidence type="ECO:0000313" key="4">
    <source>
        <dbReference type="EMBL" id="HIR56357.1"/>
    </source>
</evidence>
<keyword evidence="3" id="KW-0732">Signal</keyword>
<gene>
    <name evidence="4" type="ORF">IAA54_01710</name>
</gene>
<name>A0A9D1DP66_9FIRM</name>
<keyword evidence="1" id="KW-0175">Coiled coil</keyword>
<keyword evidence="2" id="KW-0812">Transmembrane</keyword>
<dbReference type="EMBL" id="DVHF01000021">
    <property type="protein sequence ID" value="HIR56357.1"/>
    <property type="molecule type" value="Genomic_DNA"/>
</dbReference>
<evidence type="ECO:0000256" key="1">
    <source>
        <dbReference type="SAM" id="Coils"/>
    </source>
</evidence>
<feature type="signal peptide" evidence="3">
    <location>
        <begin position="1"/>
        <end position="21"/>
    </location>
</feature>
<dbReference type="Gene3D" id="2.10.270.20">
    <property type="match status" value="1"/>
</dbReference>
<dbReference type="Proteomes" id="UP000886785">
    <property type="component" value="Unassembled WGS sequence"/>
</dbReference>
<feature type="coiled-coil region" evidence="1">
    <location>
        <begin position="228"/>
        <end position="257"/>
    </location>
</feature>
<comment type="caution">
    <text evidence="4">The sequence shown here is derived from an EMBL/GenBank/DDBJ whole genome shotgun (WGS) entry which is preliminary data.</text>
</comment>
<proteinExistence type="predicted"/>
<protein>
    <submittedName>
        <fullName evidence="4">C40 family peptidase</fullName>
    </submittedName>
</protein>
<keyword evidence="2" id="KW-1133">Transmembrane helix</keyword>
<keyword evidence="2" id="KW-0472">Membrane</keyword>
<dbReference type="AlphaFoldDB" id="A0A9D1DP66"/>
<dbReference type="SUPFAM" id="SSF54001">
    <property type="entry name" value="Cysteine proteinases"/>
    <property type="match status" value="1"/>
</dbReference>
<sequence length="342" mass="36749">MYRRFFAALFFAVLLTGIAFFQTGNECKVSAAETKTGVGLSEHVLKAYEEGWQYSYGAYGQRSGGTRATDCSGLIKSYLWWTGDSSDPNPSLMSVGGGASAMLNSATESGTIDYSDESSLPRVHGLILYQPGHVGVYVGNNMAVDNRDYGVNIKYEKVFGRSRNKWTMWFKLPQITYPDTGLVEFDGKTYYYQDGEYVVDTTVTVGDTIYTFGSDGALVSTKLTAEAEAEAAAAAAALEAERKAQEEAERIARSKALSAQTEDLIISANFVEPEAETLSETADTSDMVMEDAAREQAAAQAPVAESGISGAAFGSSVYGLLVLAAAAILILRKTALQQKKAL</sequence>
<evidence type="ECO:0000256" key="3">
    <source>
        <dbReference type="SAM" id="SignalP"/>
    </source>
</evidence>
<dbReference type="InterPro" id="IPR038765">
    <property type="entry name" value="Papain-like_cys_pep_sf"/>
</dbReference>
<feature type="transmembrane region" description="Helical" evidence="2">
    <location>
        <begin position="310"/>
        <end position="331"/>
    </location>
</feature>
<dbReference type="SUPFAM" id="SSF69360">
    <property type="entry name" value="Cell wall binding repeat"/>
    <property type="match status" value="1"/>
</dbReference>
<dbReference type="Gene3D" id="3.90.1720.10">
    <property type="entry name" value="endopeptidase domain like (from Nostoc punctiforme)"/>
    <property type="match status" value="1"/>
</dbReference>
<evidence type="ECO:0000313" key="5">
    <source>
        <dbReference type="Proteomes" id="UP000886785"/>
    </source>
</evidence>
<feature type="chain" id="PRO_5039183643" evidence="3">
    <location>
        <begin position="22"/>
        <end position="342"/>
    </location>
</feature>
<organism evidence="4 5">
    <name type="scientific">Candidatus Gallacutalibacter pullicola</name>
    <dbReference type="NCBI Taxonomy" id="2840830"/>
    <lineage>
        <taxon>Bacteria</taxon>
        <taxon>Bacillati</taxon>
        <taxon>Bacillota</taxon>
        <taxon>Clostridia</taxon>
        <taxon>Eubacteriales</taxon>
        <taxon>Candidatus Gallacutalibacter</taxon>
    </lineage>
</organism>
<evidence type="ECO:0000256" key="2">
    <source>
        <dbReference type="SAM" id="Phobius"/>
    </source>
</evidence>
<accession>A0A9D1DP66</accession>